<dbReference type="InterPro" id="IPR000620">
    <property type="entry name" value="EamA_dom"/>
</dbReference>
<feature type="transmembrane region" description="Helical" evidence="8">
    <location>
        <begin position="267"/>
        <end position="287"/>
    </location>
</feature>
<dbReference type="Proteomes" id="UP001165498">
    <property type="component" value="Unassembled WGS sequence"/>
</dbReference>
<keyword evidence="7 8" id="KW-0472">Membrane</keyword>
<dbReference type="NCBIfam" id="TIGR00688">
    <property type="entry name" value="rarD"/>
    <property type="match status" value="1"/>
</dbReference>
<evidence type="ECO:0000259" key="9">
    <source>
        <dbReference type="Pfam" id="PF00892"/>
    </source>
</evidence>
<dbReference type="PANTHER" id="PTHR22911:SF137">
    <property type="entry name" value="SOLUTE CARRIER FAMILY 35 MEMBER G2-RELATED"/>
    <property type="match status" value="1"/>
</dbReference>
<feature type="transmembrane region" description="Helical" evidence="8">
    <location>
        <begin position="243"/>
        <end position="261"/>
    </location>
</feature>
<dbReference type="InterPro" id="IPR004626">
    <property type="entry name" value="RarD"/>
</dbReference>
<keyword evidence="5 8" id="KW-0812">Transmembrane</keyword>
<accession>A0ABT1QPJ3</accession>
<comment type="caution">
    <text evidence="10">The sequence shown here is derived from an EMBL/GenBank/DDBJ whole genome shotgun (WGS) entry which is preliminary data.</text>
</comment>
<evidence type="ECO:0000313" key="11">
    <source>
        <dbReference type="Proteomes" id="UP001165498"/>
    </source>
</evidence>
<comment type="subcellular location">
    <subcellularLocation>
        <location evidence="1">Cell membrane</location>
        <topology evidence="1">Multi-pass membrane protein</topology>
    </subcellularLocation>
</comment>
<evidence type="ECO:0000256" key="8">
    <source>
        <dbReference type="SAM" id="Phobius"/>
    </source>
</evidence>
<feature type="domain" description="EamA" evidence="9">
    <location>
        <begin position="154"/>
        <end position="283"/>
    </location>
</feature>
<evidence type="ECO:0000256" key="7">
    <source>
        <dbReference type="ARBA" id="ARBA00023136"/>
    </source>
</evidence>
<dbReference type="RefSeq" id="WP_255912592.1">
    <property type="nucleotide sequence ID" value="NZ_JANFQO010000004.1"/>
</dbReference>
<evidence type="ECO:0000256" key="6">
    <source>
        <dbReference type="ARBA" id="ARBA00022989"/>
    </source>
</evidence>
<keyword evidence="11" id="KW-1185">Reference proteome</keyword>
<feature type="domain" description="EamA" evidence="9">
    <location>
        <begin position="7"/>
        <end position="140"/>
    </location>
</feature>
<keyword evidence="4" id="KW-1003">Cell membrane</keyword>
<evidence type="ECO:0000256" key="2">
    <source>
        <dbReference type="ARBA" id="ARBA00007362"/>
    </source>
</evidence>
<evidence type="ECO:0000256" key="1">
    <source>
        <dbReference type="ARBA" id="ARBA00004651"/>
    </source>
</evidence>
<feature type="transmembrane region" description="Helical" evidence="8">
    <location>
        <begin position="9"/>
        <end position="26"/>
    </location>
</feature>
<organism evidence="10 11">
    <name type="scientific">Tahibacter harae</name>
    <dbReference type="NCBI Taxonomy" id="2963937"/>
    <lineage>
        <taxon>Bacteria</taxon>
        <taxon>Pseudomonadati</taxon>
        <taxon>Pseudomonadota</taxon>
        <taxon>Gammaproteobacteria</taxon>
        <taxon>Lysobacterales</taxon>
        <taxon>Rhodanobacteraceae</taxon>
        <taxon>Tahibacter</taxon>
    </lineage>
</organism>
<evidence type="ECO:0000313" key="10">
    <source>
        <dbReference type="EMBL" id="MCQ4164195.1"/>
    </source>
</evidence>
<feature type="transmembrane region" description="Helical" evidence="8">
    <location>
        <begin position="126"/>
        <end position="143"/>
    </location>
</feature>
<feature type="transmembrane region" description="Helical" evidence="8">
    <location>
        <begin position="38"/>
        <end position="59"/>
    </location>
</feature>
<feature type="transmembrane region" description="Helical" evidence="8">
    <location>
        <begin position="209"/>
        <end position="231"/>
    </location>
</feature>
<feature type="transmembrane region" description="Helical" evidence="8">
    <location>
        <begin position="103"/>
        <end position="121"/>
    </location>
</feature>
<keyword evidence="6 8" id="KW-1133">Transmembrane helix</keyword>
<sequence>MDPNYRRGLFYALGAFVLWGVAPAYFKLIQQVPAAEIIVHRVIWSAVLIALVLLLSRRFVGWRHYRDNPRLLATLALSSSLITANWLIFVFAVNSGHLLDASLGYYINPIINVLLAVLFLGERLRLLQLAAVLLACLGVAYQVYELGRLPWVSLALALTFGFYGLLRKRVLLDALNGLGVETALMVPLALAYLVYLWSSGTAQFGHVSLRLDLLLMAAGVVTTIPLALFAAGAQRLPYTTIGFLQYISPSLAIVLAVGFYGEHFGQARAITFGLIWLGLLLFSWDAWRAQKAPAV</sequence>
<dbReference type="Pfam" id="PF00892">
    <property type="entry name" value="EamA"/>
    <property type="match status" value="2"/>
</dbReference>
<feature type="transmembrane region" description="Helical" evidence="8">
    <location>
        <begin position="71"/>
        <end position="91"/>
    </location>
</feature>
<dbReference type="SUPFAM" id="SSF103481">
    <property type="entry name" value="Multidrug resistance efflux transporter EmrE"/>
    <property type="match status" value="2"/>
</dbReference>
<proteinExistence type="inferred from homology"/>
<protein>
    <submittedName>
        <fullName evidence="10">EamA family transporter RarD</fullName>
    </submittedName>
</protein>
<keyword evidence="3" id="KW-0813">Transport</keyword>
<dbReference type="EMBL" id="JANFQO010000004">
    <property type="protein sequence ID" value="MCQ4164195.1"/>
    <property type="molecule type" value="Genomic_DNA"/>
</dbReference>
<name>A0ABT1QPJ3_9GAMM</name>
<dbReference type="InterPro" id="IPR037185">
    <property type="entry name" value="EmrE-like"/>
</dbReference>
<dbReference type="PANTHER" id="PTHR22911">
    <property type="entry name" value="ACYL-MALONYL CONDENSING ENZYME-RELATED"/>
    <property type="match status" value="1"/>
</dbReference>
<feature type="transmembrane region" description="Helical" evidence="8">
    <location>
        <begin position="178"/>
        <end position="197"/>
    </location>
</feature>
<evidence type="ECO:0000256" key="3">
    <source>
        <dbReference type="ARBA" id="ARBA00022448"/>
    </source>
</evidence>
<comment type="similarity">
    <text evidence="2">Belongs to the EamA transporter family.</text>
</comment>
<evidence type="ECO:0000256" key="5">
    <source>
        <dbReference type="ARBA" id="ARBA00022692"/>
    </source>
</evidence>
<feature type="transmembrane region" description="Helical" evidence="8">
    <location>
        <begin position="149"/>
        <end position="166"/>
    </location>
</feature>
<gene>
    <name evidence="10" type="primary">rarD</name>
    <name evidence="10" type="ORF">NM961_05670</name>
</gene>
<evidence type="ECO:0000256" key="4">
    <source>
        <dbReference type="ARBA" id="ARBA00022475"/>
    </source>
</evidence>
<reference evidence="10" key="1">
    <citation type="submission" date="2022-07" db="EMBL/GenBank/DDBJ databases">
        <title>Tahibacter sp., a new gammaproteobacterium isolated from the silt sample collected at pig farm.</title>
        <authorList>
            <person name="Chen H."/>
        </authorList>
    </citation>
    <scope>NUCLEOTIDE SEQUENCE</scope>
    <source>
        <strain evidence="10">P2K</strain>
    </source>
</reference>